<dbReference type="InterPro" id="IPR006094">
    <property type="entry name" value="Oxid_FAD_bind_N"/>
</dbReference>
<evidence type="ECO:0000256" key="5">
    <source>
        <dbReference type="ARBA" id="ARBA00023002"/>
    </source>
</evidence>
<keyword evidence="5" id="KW-0560">Oxidoreductase</keyword>
<dbReference type="InterPro" id="IPR017900">
    <property type="entry name" value="4Fe4S_Fe_S_CS"/>
</dbReference>
<dbReference type="PANTHER" id="PTHR11748:SF119">
    <property type="entry name" value="D-2-HYDROXYGLUTARATE DEHYDROGENASE"/>
    <property type="match status" value="1"/>
</dbReference>
<evidence type="ECO:0000256" key="3">
    <source>
        <dbReference type="ARBA" id="ARBA00022723"/>
    </source>
</evidence>
<dbReference type="Pfam" id="PF02754">
    <property type="entry name" value="CCG"/>
    <property type="match status" value="2"/>
</dbReference>
<dbReference type="SUPFAM" id="SSF46548">
    <property type="entry name" value="alpha-helical ferredoxin"/>
    <property type="match status" value="1"/>
</dbReference>
<dbReference type="InterPro" id="IPR016164">
    <property type="entry name" value="FAD-linked_Oxase-like_C"/>
</dbReference>
<comment type="cofactor">
    <cofactor evidence="1">
        <name>FAD</name>
        <dbReference type="ChEBI" id="CHEBI:57692"/>
    </cofactor>
</comment>
<organism evidence="9 10">
    <name type="scientific">Sulfitobacter sediminis</name>
    <dbReference type="NCBI Taxonomy" id="3234186"/>
    <lineage>
        <taxon>Bacteria</taxon>
        <taxon>Pseudomonadati</taxon>
        <taxon>Pseudomonadota</taxon>
        <taxon>Alphaproteobacteria</taxon>
        <taxon>Rhodobacterales</taxon>
        <taxon>Roseobacteraceae</taxon>
        <taxon>Sulfitobacter</taxon>
    </lineage>
</organism>
<proteinExistence type="predicted"/>
<gene>
    <name evidence="9" type="ORF">AB2B41_18675</name>
</gene>
<dbReference type="PANTHER" id="PTHR11748">
    <property type="entry name" value="D-LACTATE DEHYDROGENASE"/>
    <property type="match status" value="1"/>
</dbReference>
<accession>A0ABV3RRK4</accession>
<evidence type="ECO:0000313" key="9">
    <source>
        <dbReference type="EMBL" id="MEW9921638.1"/>
    </source>
</evidence>
<dbReference type="InterPro" id="IPR004113">
    <property type="entry name" value="FAD-bd_oxidored_4_C"/>
</dbReference>
<dbReference type="InterPro" id="IPR004017">
    <property type="entry name" value="Cys_rich_dom"/>
</dbReference>
<evidence type="ECO:0000259" key="8">
    <source>
        <dbReference type="PROSITE" id="PS51387"/>
    </source>
</evidence>
<dbReference type="Pfam" id="PF02913">
    <property type="entry name" value="FAD-oxidase_C"/>
    <property type="match status" value="1"/>
</dbReference>
<dbReference type="EMBL" id="JBFNXX010000018">
    <property type="protein sequence ID" value="MEW9921638.1"/>
    <property type="molecule type" value="Genomic_DNA"/>
</dbReference>
<dbReference type="InterPro" id="IPR016171">
    <property type="entry name" value="Vanillyl_alc_oxidase_C-sub2"/>
</dbReference>
<comment type="caution">
    <text evidence="9">The sequence shown here is derived from an EMBL/GenBank/DDBJ whole genome shotgun (WGS) entry which is preliminary data.</text>
</comment>
<evidence type="ECO:0000256" key="2">
    <source>
        <dbReference type="ARBA" id="ARBA00022630"/>
    </source>
</evidence>
<dbReference type="RefSeq" id="WP_367879338.1">
    <property type="nucleotide sequence ID" value="NZ_JBFNXX010000018.1"/>
</dbReference>
<evidence type="ECO:0000256" key="6">
    <source>
        <dbReference type="ARBA" id="ARBA00023004"/>
    </source>
</evidence>
<keyword evidence="6" id="KW-0408">Iron</keyword>
<dbReference type="InterPro" id="IPR016166">
    <property type="entry name" value="FAD-bd_PCMH"/>
</dbReference>
<dbReference type="InterPro" id="IPR016169">
    <property type="entry name" value="FAD-bd_PCMH_sub2"/>
</dbReference>
<dbReference type="Proteomes" id="UP001556098">
    <property type="component" value="Unassembled WGS sequence"/>
</dbReference>
<keyword evidence="10" id="KW-1185">Reference proteome</keyword>
<evidence type="ECO:0000256" key="4">
    <source>
        <dbReference type="ARBA" id="ARBA00022827"/>
    </source>
</evidence>
<keyword evidence="4" id="KW-0274">FAD</keyword>
<protein>
    <submittedName>
        <fullName evidence="9">FAD-binding and (Fe-S)-binding domain-containing protein</fullName>
    </submittedName>
</protein>
<keyword evidence="3" id="KW-0479">Metal-binding</keyword>
<dbReference type="InterPro" id="IPR036318">
    <property type="entry name" value="FAD-bd_PCMH-like_sf"/>
</dbReference>
<dbReference type="Pfam" id="PF01565">
    <property type="entry name" value="FAD_binding_4"/>
    <property type="match status" value="1"/>
</dbReference>
<evidence type="ECO:0000313" key="10">
    <source>
        <dbReference type="Proteomes" id="UP001556098"/>
    </source>
</evidence>
<name>A0ABV3RRK4_9RHOB</name>
<evidence type="ECO:0000256" key="7">
    <source>
        <dbReference type="ARBA" id="ARBA00023014"/>
    </source>
</evidence>
<dbReference type="Gene3D" id="1.10.45.10">
    <property type="entry name" value="Vanillyl-alcohol Oxidase, Chain A, domain 4"/>
    <property type="match status" value="1"/>
</dbReference>
<dbReference type="InterPro" id="IPR017896">
    <property type="entry name" value="4Fe4S_Fe-S-bd"/>
</dbReference>
<evidence type="ECO:0000256" key="1">
    <source>
        <dbReference type="ARBA" id="ARBA00001974"/>
    </source>
</evidence>
<keyword evidence="7" id="KW-0411">Iron-sulfur</keyword>
<dbReference type="Gene3D" id="3.30.465.10">
    <property type="match status" value="1"/>
</dbReference>
<feature type="domain" description="FAD-binding PCMH-type" evidence="8">
    <location>
        <begin position="33"/>
        <end position="255"/>
    </location>
</feature>
<dbReference type="PROSITE" id="PS51387">
    <property type="entry name" value="FAD_PCMH"/>
    <property type="match status" value="1"/>
</dbReference>
<dbReference type="PROSITE" id="PS00198">
    <property type="entry name" value="4FE4S_FER_1"/>
    <property type="match status" value="1"/>
</dbReference>
<sequence>MLDLAERLSARVEGDVMLDAFSRGRYATDASFYQMMPLGVLCPKSEDDILAAIDIAREQRIPILPRGGGTSQCGQTVNEALVLDNTQYFNDILELDVENMRCVVRPGIVLDELNRALAPHGLWFPVDVSTASRATIGGMTGNNSCGGKSIHFGMMRDNVLSIEAILADGSKHHFGVGRNDQNAAYAGLQDDLLRLGAREADEIAARFPNVMRRVGGYNIDALVPGVAPQNLAHLLVGSEGTLAYSTAIELKLWPLISGKALGVCHFPTFYQAMDAAQHLVKLKPQGVELVDDTMIALARDIPQFRKTVEEFVTGAPEALLLVEFIEGDAAANAAKLRRLEEMMGDLGFSWKGTGKKWGGVTPVTDAGLQGRIAELRKSGLNIMMSMKDEGKPVSFVEDCAVELPDLAEYTAGLTEIFERHGTKGTWYAHASVGCLHVRPVLNLKLDQDVRTMREIAEQCFDLVARYKGSHSGEHGDGIVRSEFHEKMFGPRMVANFEEVKRRLDPDGLFNPGKITNPPKMDDRSLFRYTPTYGVKDFETALDWSAFPGSAGGFQGAVEMCNNNGACRKLKGGVMCPSFRVTRREQDLTRGRANTLRLAISGQLGPDAFTSDEMAETMKLCVSCKGCKHECPTGVDMARMKIEVQAARAKKHGISVHDRLVGYLPRYAVWASKVPFLMNLRNRVPLLARLMERPTGFTAKRALPRWHARPFRDDEVKARGDVRAVLFADSFNRYFEPENLRAAVRVLQAAGVSVEVVKPLRGVRPLCCGRTFLSAGLVDEARAEAERLVEALTPYAEKGIPIIGLEPSCLLTLRDEIPALLPGAATAKVAEHALMFEEYIARQKDNPAFKLKLKSPAPKVLLHGHCHQKAMQVMSAVEQTLAMLSDTKIEKIESSCCGMAGAFGYGVDTHEISLKMGEMGVLPAARAADADTIIVADGTSCRHQIEENTPRAPIHVARLLEMALE</sequence>
<dbReference type="Gene3D" id="3.30.70.2740">
    <property type="match status" value="1"/>
</dbReference>
<reference evidence="9 10" key="1">
    <citation type="submission" date="2024-07" db="EMBL/GenBank/DDBJ databases">
        <title>Marimonas sp.nov., isolated from tidal-flat sediment.</title>
        <authorList>
            <person name="Jayan J.N."/>
            <person name="Lee S.S."/>
        </authorList>
    </citation>
    <scope>NUCLEOTIDE SEQUENCE [LARGE SCALE GENOMIC DNA]</scope>
    <source>
        <strain evidence="9 10">MJW-29</strain>
    </source>
</reference>
<dbReference type="SUPFAM" id="SSF56176">
    <property type="entry name" value="FAD-binding/transporter-associated domain-like"/>
    <property type="match status" value="1"/>
</dbReference>
<keyword evidence="2" id="KW-0285">Flavoprotein</keyword>
<dbReference type="Pfam" id="PF13183">
    <property type="entry name" value="Fer4_8"/>
    <property type="match status" value="1"/>
</dbReference>
<dbReference type="SUPFAM" id="SSF55103">
    <property type="entry name" value="FAD-linked oxidases, C-terminal domain"/>
    <property type="match status" value="1"/>
</dbReference>